<gene>
    <name evidence="2" type="ORF">MAVERICK_047</name>
</gene>
<reference evidence="2 3" key="1">
    <citation type="submission" date="2020-12" db="EMBL/GenBank/DDBJ databases">
        <authorList>
            <person name="Kelly A."/>
        </authorList>
    </citation>
    <scope>NUCLEOTIDE SEQUENCE [LARGE SCALE GENOMIC DNA]</scope>
</reference>
<accession>A0AAD1V8E9</accession>
<protein>
    <recommendedName>
        <fullName evidence="1">Nucleotide modification associated domain-containing protein</fullName>
    </recommendedName>
</protein>
<dbReference type="EMBL" id="LR990702">
    <property type="protein sequence ID" value="CAD7711995.1"/>
    <property type="molecule type" value="Genomic_DNA"/>
</dbReference>
<dbReference type="Proteomes" id="UP000837653">
    <property type="component" value="Chromosome"/>
</dbReference>
<sequence length="282" mass="32075">MIKIIAKFACNPRIGCIYWLHTNNEDAKMRLTKDVKNKILANILRDHEIATEAKSIMMDSRDLAYAITLDCMPEGIRTFAELRAYIAEIRDNQSQMYGVSVYTDKATYSYNSDRPKGIGSVYSAGFDINAGGNVRTVSLSGDGYRYRLHRGYWEEKYMNKLSPDLGDIVPGYEEVMLASVCEVDEDGKSLPIYLPRGRVDYPADHDFCKCLDRNDKARRELRANYDAFKLTVTGVLDMHNTDKKLIKAWPEVEQFIPYPDKPKSTAVALDVKTLNEICGIPR</sequence>
<evidence type="ECO:0000313" key="3">
    <source>
        <dbReference type="Proteomes" id="UP000837653"/>
    </source>
</evidence>
<evidence type="ECO:0000313" key="2">
    <source>
        <dbReference type="EMBL" id="CAD7711995.1"/>
    </source>
</evidence>
<dbReference type="Pfam" id="PF18757">
    <property type="entry name" value="Nmad5"/>
    <property type="match status" value="1"/>
</dbReference>
<organism evidence="2 3">
    <name type="scientific">Escherichia phage vB_Eco_Maverick</name>
    <dbReference type="NCBI Taxonomy" id="2776148"/>
    <lineage>
        <taxon>Viruses</taxon>
        <taxon>Duplodnaviria</taxon>
        <taxon>Heunggongvirae</taxon>
        <taxon>Uroviricota</taxon>
        <taxon>Caudoviricetes</taxon>
        <taxon>Dhillonvirus</taxon>
        <taxon>Dhillonvirus maverick</taxon>
    </lineage>
</organism>
<proteinExistence type="predicted"/>
<name>A0AAD1V8E9_9CAUD</name>
<evidence type="ECO:0000259" key="1">
    <source>
        <dbReference type="Pfam" id="PF18757"/>
    </source>
</evidence>
<keyword evidence="3" id="KW-1185">Reference proteome</keyword>
<feature type="domain" description="Nucleotide modification associated" evidence="1">
    <location>
        <begin position="29"/>
        <end position="281"/>
    </location>
</feature>
<dbReference type="InterPro" id="IPR040835">
    <property type="entry name" value="Nmad5"/>
</dbReference>